<dbReference type="EMBL" id="JMFG01000025">
    <property type="protein sequence ID" value="KDA53203.1"/>
    <property type="molecule type" value="Genomic_DNA"/>
</dbReference>
<dbReference type="AlphaFoldDB" id="A0A062XQV6"/>
<reference evidence="2 3" key="1">
    <citation type="submission" date="2014-04" db="EMBL/GenBank/DDBJ databases">
        <title>The Genome Sequence of Thermoanaerobaculum aquaticum MP-01, The First Cultivated Group 23 Acidobacterium.</title>
        <authorList>
            <person name="Stamps B.W."/>
            <person name="Losey N.A."/>
            <person name="Lawson P.A."/>
            <person name="Stevenson B.S."/>
        </authorList>
    </citation>
    <scope>NUCLEOTIDE SEQUENCE [LARGE SCALE GENOMIC DNA]</scope>
    <source>
        <strain evidence="2 3">MP-01</strain>
    </source>
</reference>
<gene>
    <name evidence="2" type="ORF">EG19_06870</name>
</gene>
<feature type="region of interest" description="Disordered" evidence="1">
    <location>
        <begin position="155"/>
        <end position="178"/>
    </location>
</feature>
<evidence type="ECO:0000313" key="3">
    <source>
        <dbReference type="Proteomes" id="UP000027284"/>
    </source>
</evidence>
<dbReference type="Proteomes" id="UP000027284">
    <property type="component" value="Unassembled WGS sequence"/>
</dbReference>
<protein>
    <submittedName>
        <fullName evidence="2">Uncharacterized protein</fullName>
    </submittedName>
</protein>
<organism evidence="2 3">
    <name type="scientific">Thermoanaerobaculum aquaticum</name>
    <dbReference type="NCBI Taxonomy" id="1312852"/>
    <lineage>
        <taxon>Bacteria</taxon>
        <taxon>Pseudomonadati</taxon>
        <taxon>Acidobacteriota</taxon>
        <taxon>Thermoanaerobaculia</taxon>
        <taxon>Thermoanaerobaculales</taxon>
        <taxon>Thermoanaerobaculaceae</taxon>
        <taxon>Thermoanaerobaculum</taxon>
    </lineage>
</organism>
<keyword evidence="3" id="KW-1185">Reference proteome</keyword>
<name>A0A062XQV6_9BACT</name>
<accession>A0A062XQV6</accession>
<proteinExistence type="predicted"/>
<evidence type="ECO:0000313" key="2">
    <source>
        <dbReference type="EMBL" id="KDA53203.1"/>
    </source>
</evidence>
<comment type="caution">
    <text evidence="2">The sequence shown here is derived from an EMBL/GenBank/DDBJ whole genome shotgun (WGS) entry which is preliminary data.</text>
</comment>
<dbReference type="STRING" id="1312852.EG19_06870"/>
<sequence>MIIPQGTEITVNDAGQLAIRTPGNLIIQNPGNYSHIVSTSGSLRIDPNVKVDAVTVQVADTCFIAGSLTAWHVKARRVVLEKGAQAFIVIRDSEQLELDKTARLVGNFASEKELYLLLGRFSQQLQALPQGLSPVGQEAAAELAASVAEALPPAEEKKPVEVASSEVQQKEPWQPASAQEPAVQTWANLLAYLETVLVKEMASAELSPGARAGLHRALTAVRGGRPDEVREAFGELEMALFEYSPLVAEASQRLSRWFGGEPPVFG</sequence>
<evidence type="ECO:0000256" key="1">
    <source>
        <dbReference type="SAM" id="MobiDB-lite"/>
    </source>
</evidence>